<accession>A0A0R3JR37</accession>
<dbReference type="GO" id="GO:0043190">
    <property type="term" value="C:ATP-binding cassette (ABC) transporter complex"/>
    <property type="evidence" value="ECO:0007669"/>
    <property type="project" value="TreeGrafter"/>
</dbReference>
<feature type="transmembrane region" description="Helical" evidence="5">
    <location>
        <begin position="214"/>
        <end position="232"/>
    </location>
</feature>
<dbReference type="PANTHER" id="PTHR43723:SF1">
    <property type="entry name" value="COBALT TRANSPORT PROTEIN CBIQ"/>
    <property type="match status" value="1"/>
</dbReference>
<comment type="caution">
    <text evidence="6">The sequence shown here is derived from an EMBL/GenBank/DDBJ whole genome shotgun (WGS) entry which is preliminary data.</text>
</comment>
<protein>
    <submittedName>
        <fullName evidence="6">Cobalt transport protein CbiQ</fullName>
    </submittedName>
</protein>
<feature type="transmembrane region" description="Helical" evidence="5">
    <location>
        <begin position="40"/>
        <end position="56"/>
    </location>
</feature>
<dbReference type="STRING" id="908809.ABG79_02300"/>
<dbReference type="OrthoDB" id="1936150at2"/>
<gene>
    <name evidence="6" type="primary">cbiQ</name>
    <name evidence="6" type="ORF">ABG79_02300</name>
</gene>
<keyword evidence="2 5" id="KW-0812">Transmembrane</keyword>
<evidence type="ECO:0000256" key="3">
    <source>
        <dbReference type="ARBA" id="ARBA00022989"/>
    </source>
</evidence>
<dbReference type="RefSeq" id="WP_057979582.1">
    <property type="nucleotide sequence ID" value="NZ_LKHP01000020.1"/>
</dbReference>
<evidence type="ECO:0000313" key="7">
    <source>
        <dbReference type="Proteomes" id="UP000052015"/>
    </source>
</evidence>
<dbReference type="Proteomes" id="UP000052015">
    <property type="component" value="Unassembled WGS sequence"/>
</dbReference>
<feature type="transmembrane region" description="Helical" evidence="5">
    <location>
        <begin position="16"/>
        <end position="34"/>
    </location>
</feature>
<reference evidence="6 7" key="1">
    <citation type="submission" date="2015-09" db="EMBL/GenBank/DDBJ databases">
        <title>Draft genome sequence of a Caloramator mitchellensis, a moderate thermophile from the Great Artesian Basin of Australia.</title>
        <authorList>
            <person name="Patel B.K."/>
        </authorList>
    </citation>
    <scope>NUCLEOTIDE SEQUENCE [LARGE SCALE GENOMIC DNA]</scope>
    <source>
        <strain evidence="6 7">VF08</strain>
    </source>
</reference>
<evidence type="ECO:0000256" key="4">
    <source>
        <dbReference type="ARBA" id="ARBA00023136"/>
    </source>
</evidence>
<dbReference type="InterPro" id="IPR003339">
    <property type="entry name" value="ABC/ECF_trnsptr_transmembrane"/>
</dbReference>
<dbReference type="InterPro" id="IPR052770">
    <property type="entry name" value="Cobalt_transport_CbiQ"/>
</dbReference>
<feature type="transmembrane region" description="Helical" evidence="5">
    <location>
        <begin position="68"/>
        <end position="91"/>
    </location>
</feature>
<comment type="subcellular location">
    <subcellularLocation>
        <location evidence="1">Membrane</location>
        <topology evidence="1">Multi-pass membrane protein</topology>
    </subcellularLocation>
</comment>
<dbReference type="CDD" id="cd16914">
    <property type="entry name" value="EcfT"/>
    <property type="match status" value="1"/>
</dbReference>
<evidence type="ECO:0000256" key="5">
    <source>
        <dbReference type="SAM" id="Phobius"/>
    </source>
</evidence>
<dbReference type="PANTHER" id="PTHR43723">
    <property type="entry name" value="COBALT TRANSPORT PROTEIN CBIQ"/>
    <property type="match status" value="1"/>
</dbReference>
<sequence length="234" mass="26675">MIREVILFSKSSRAKFIHPLLKLFFCLIAIALLGYSNSKLFFSLNIALFIILHLYYKTPSYMVTKFSMYLISFYLIAALAFLIGGDIQYLITITLRGAANSIAITFLIFTTPLDDILFVLSKHKNISEIIDIAKLMERYVILLEEELELMIKSAKSKGGFDSAKKSIRTTSTIAGMLFINTFNRWREIKDSINSRGYKGKLYYSELEVDNSIKINITILLLTILEITAFILTST</sequence>
<feature type="transmembrane region" description="Helical" evidence="5">
    <location>
        <begin position="97"/>
        <end position="120"/>
    </location>
</feature>
<dbReference type="Pfam" id="PF02361">
    <property type="entry name" value="CbiQ"/>
    <property type="match status" value="1"/>
</dbReference>
<dbReference type="AlphaFoldDB" id="A0A0R3JR37"/>
<proteinExistence type="predicted"/>
<evidence type="ECO:0000313" key="6">
    <source>
        <dbReference type="EMBL" id="KRQ85926.1"/>
    </source>
</evidence>
<keyword evidence="3 5" id="KW-1133">Transmembrane helix</keyword>
<evidence type="ECO:0000256" key="1">
    <source>
        <dbReference type="ARBA" id="ARBA00004141"/>
    </source>
</evidence>
<name>A0A0R3JR37_CALMK</name>
<keyword evidence="4 5" id="KW-0472">Membrane</keyword>
<dbReference type="GO" id="GO:0006824">
    <property type="term" value="P:cobalt ion transport"/>
    <property type="evidence" value="ECO:0007669"/>
    <property type="project" value="TreeGrafter"/>
</dbReference>
<dbReference type="EMBL" id="LKHP01000020">
    <property type="protein sequence ID" value="KRQ85926.1"/>
    <property type="molecule type" value="Genomic_DNA"/>
</dbReference>
<keyword evidence="7" id="KW-1185">Reference proteome</keyword>
<evidence type="ECO:0000256" key="2">
    <source>
        <dbReference type="ARBA" id="ARBA00022692"/>
    </source>
</evidence>
<organism evidence="6 7">
    <name type="scientific">Caloramator mitchellensis</name>
    <dbReference type="NCBI Taxonomy" id="908809"/>
    <lineage>
        <taxon>Bacteria</taxon>
        <taxon>Bacillati</taxon>
        <taxon>Bacillota</taxon>
        <taxon>Clostridia</taxon>
        <taxon>Eubacteriales</taxon>
        <taxon>Clostridiaceae</taxon>
        <taxon>Caloramator</taxon>
    </lineage>
</organism>